<dbReference type="PROSITE" id="PS51733">
    <property type="entry name" value="BPL_LPL_CATALYTIC"/>
    <property type="match status" value="1"/>
</dbReference>
<accession>A0ABQ9FY02</accession>
<feature type="domain" description="BPL/LPL catalytic" evidence="3">
    <location>
        <begin position="63"/>
        <end position="253"/>
    </location>
</feature>
<reference evidence="4 5" key="1">
    <citation type="submission" date="2022-12" db="EMBL/GenBank/DDBJ databases">
        <title>Chromosome-level genome of Tegillarca granosa.</title>
        <authorList>
            <person name="Kim J."/>
        </authorList>
    </citation>
    <scope>NUCLEOTIDE SEQUENCE [LARGE SCALE GENOMIC DNA]</scope>
    <source>
        <strain evidence="4">Teg-2019</strain>
        <tissue evidence="4">Adductor muscle</tissue>
    </source>
</reference>
<dbReference type="InterPro" id="IPR045864">
    <property type="entry name" value="aa-tRNA-synth_II/BPL/LPL"/>
</dbReference>
<dbReference type="SUPFAM" id="SSF55681">
    <property type="entry name" value="Class II aaRS and biotin synthetases"/>
    <property type="match status" value="1"/>
</dbReference>
<organism evidence="4 5">
    <name type="scientific">Tegillarca granosa</name>
    <name type="common">Malaysian cockle</name>
    <name type="synonym">Anadara granosa</name>
    <dbReference type="NCBI Taxonomy" id="220873"/>
    <lineage>
        <taxon>Eukaryota</taxon>
        <taxon>Metazoa</taxon>
        <taxon>Spiralia</taxon>
        <taxon>Lophotrochozoa</taxon>
        <taxon>Mollusca</taxon>
        <taxon>Bivalvia</taxon>
        <taxon>Autobranchia</taxon>
        <taxon>Pteriomorphia</taxon>
        <taxon>Arcoida</taxon>
        <taxon>Arcoidea</taxon>
        <taxon>Arcidae</taxon>
        <taxon>Tegillarca</taxon>
    </lineage>
</organism>
<gene>
    <name evidence="4" type="ORF">KUTeg_000603</name>
</gene>
<evidence type="ECO:0000256" key="1">
    <source>
        <dbReference type="ARBA" id="ARBA00005085"/>
    </source>
</evidence>
<keyword evidence="5" id="KW-1185">Reference proteome</keyword>
<sequence>MVRLLHKIFQRQSVTQLSIWIYKRHFRTTTLRHSHEHVVIVSKSNNIYTNLALEEWLYENEDLSKKSILLLWKNQPTVVIGRHQNPWLECNVEEIVDSGIDLARRSSGGGTVYHDEGNLNCSFIKERKLYNRKWNLGLVVDTVTSAWDIDLSLNSREDIVLDKLYKKSHFQWTSSDLYFDIHVGVKSKATQSLPSAVKNISDYVDVDFTSLVTVIGQQLKDWEWIYGKSPKFTINKIFTKTINSELNTLTINIEINKGRISDVEIDISPIICQRVNGFGRKLAEKFVNVKFWKTDLDNCIHDILRVIKTEEYNDDFDI</sequence>
<feature type="non-terminal residue" evidence="4">
    <location>
        <position position="318"/>
    </location>
</feature>
<dbReference type="Pfam" id="PF21948">
    <property type="entry name" value="LplA-B_cat"/>
    <property type="match status" value="1"/>
</dbReference>
<dbReference type="Proteomes" id="UP001217089">
    <property type="component" value="Unassembled WGS sequence"/>
</dbReference>
<protein>
    <recommendedName>
        <fullName evidence="3">BPL/LPL catalytic domain-containing protein</fullName>
    </recommendedName>
</protein>
<evidence type="ECO:0000313" key="4">
    <source>
        <dbReference type="EMBL" id="KAJ8322132.1"/>
    </source>
</evidence>
<dbReference type="InterPro" id="IPR004562">
    <property type="entry name" value="LipoylTrfase_LipoateP_Ligase"/>
</dbReference>
<evidence type="ECO:0000313" key="5">
    <source>
        <dbReference type="Proteomes" id="UP001217089"/>
    </source>
</evidence>
<dbReference type="EMBL" id="JARBDR010000018">
    <property type="protein sequence ID" value="KAJ8322132.1"/>
    <property type="molecule type" value="Genomic_DNA"/>
</dbReference>
<dbReference type="InterPro" id="IPR004143">
    <property type="entry name" value="BPL_LPL_catalytic"/>
</dbReference>
<comment type="caution">
    <text evidence="4">The sequence shown here is derived from an EMBL/GenBank/DDBJ whole genome shotgun (WGS) entry which is preliminary data.</text>
</comment>
<dbReference type="Gene3D" id="3.30.930.10">
    <property type="entry name" value="Bira Bifunctional Protein, Domain 2"/>
    <property type="match status" value="1"/>
</dbReference>
<comment type="similarity">
    <text evidence="2">Belongs to the LplA family.</text>
</comment>
<evidence type="ECO:0000256" key="2">
    <source>
        <dbReference type="ARBA" id="ARBA00008242"/>
    </source>
</evidence>
<dbReference type="PANTHER" id="PTHR12561:SF3">
    <property type="entry name" value="LIPOYLTRANSFERASE 1, MITOCHONDRIAL"/>
    <property type="match status" value="1"/>
</dbReference>
<evidence type="ECO:0000259" key="3">
    <source>
        <dbReference type="PROSITE" id="PS51733"/>
    </source>
</evidence>
<dbReference type="PANTHER" id="PTHR12561">
    <property type="entry name" value="LIPOATE-PROTEIN LIGASE"/>
    <property type="match status" value="1"/>
</dbReference>
<comment type="pathway">
    <text evidence="1">Protein modification; protein lipoylation via exogenous pathway; protein N(6)-(lipoyl)lysine from lipoate: step 2/2.</text>
</comment>
<dbReference type="Gene3D" id="3.30.390.50">
    <property type="entry name" value="CO dehydrogenase flavoprotein, C-terminal domain"/>
    <property type="match status" value="1"/>
</dbReference>
<name>A0ABQ9FY02_TEGGR</name>
<proteinExistence type="inferred from homology"/>